<evidence type="ECO:0000313" key="9">
    <source>
        <dbReference type="EMBL" id="CAH0398436.1"/>
    </source>
</evidence>
<dbReference type="PANTHER" id="PTHR21143">
    <property type="entry name" value="INVERTEBRATE GUSTATORY RECEPTOR"/>
    <property type="match status" value="1"/>
</dbReference>
<evidence type="ECO:0000256" key="1">
    <source>
        <dbReference type="ARBA" id="ARBA00004651"/>
    </source>
</evidence>
<keyword evidence="3 8" id="KW-0812">Transmembrane</keyword>
<comment type="subcellular location">
    <subcellularLocation>
        <location evidence="1">Cell membrane</location>
        <topology evidence="1">Multi-pass membrane protein</topology>
    </subcellularLocation>
</comment>
<keyword evidence="10" id="KW-1185">Reference proteome</keyword>
<evidence type="ECO:0000313" key="10">
    <source>
        <dbReference type="Proteomes" id="UP001153292"/>
    </source>
</evidence>
<dbReference type="PANTHER" id="PTHR21143:SF133">
    <property type="entry name" value="GUSTATORY AND PHEROMONE RECEPTOR 32A-RELATED"/>
    <property type="match status" value="1"/>
</dbReference>
<dbReference type="Pfam" id="PF08395">
    <property type="entry name" value="7tm_7"/>
    <property type="match status" value="1"/>
</dbReference>
<reference evidence="9" key="1">
    <citation type="submission" date="2021-12" db="EMBL/GenBank/DDBJ databases">
        <authorList>
            <person name="King R."/>
        </authorList>
    </citation>
    <scope>NUCLEOTIDE SEQUENCE</scope>
</reference>
<evidence type="ECO:0000256" key="8">
    <source>
        <dbReference type="SAM" id="Phobius"/>
    </source>
</evidence>
<name>A0ABN8ART9_CHISP</name>
<evidence type="ECO:0000256" key="4">
    <source>
        <dbReference type="ARBA" id="ARBA00022989"/>
    </source>
</evidence>
<gene>
    <name evidence="9" type="ORF">CHILSU_LOCUS1556</name>
</gene>
<dbReference type="EMBL" id="OU963904">
    <property type="protein sequence ID" value="CAH0398436.1"/>
    <property type="molecule type" value="Genomic_DNA"/>
</dbReference>
<dbReference type="Proteomes" id="UP001153292">
    <property type="component" value="Chromosome 11"/>
</dbReference>
<organism evidence="9 10">
    <name type="scientific">Chilo suppressalis</name>
    <name type="common">Asiatic rice borer moth</name>
    <dbReference type="NCBI Taxonomy" id="168631"/>
    <lineage>
        <taxon>Eukaryota</taxon>
        <taxon>Metazoa</taxon>
        <taxon>Ecdysozoa</taxon>
        <taxon>Arthropoda</taxon>
        <taxon>Hexapoda</taxon>
        <taxon>Insecta</taxon>
        <taxon>Pterygota</taxon>
        <taxon>Neoptera</taxon>
        <taxon>Endopterygota</taxon>
        <taxon>Lepidoptera</taxon>
        <taxon>Glossata</taxon>
        <taxon>Ditrysia</taxon>
        <taxon>Pyraloidea</taxon>
        <taxon>Crambidae</taxon>
        <taxon>Crambinae</taxon>
        <taxon>Chilo</taxon>
    </lineage>
</organism>
<evidence type="ECO:0008006" key="11">
    <source>
        <dbReference type="Google" id="ProtNLM"/>
    </source>
</evidence>
<proteinExistence type="predicted"/>
<evidence type="ECO:0000256" key="2">
    <source>
        <dbReference type="ARBA" id="ARBA00022475"/>
    </source>
</evidence>
<keyword evidence="4 8" id="KW-1133">Transmembrane helix</keyword>
<evidence type="ECO:0000256" key="7">
    <source>
        <dbReference type="ARBA" id="ARBA00023224"/>
    </source>
</evidence>
<keyword evidence="6" id="KW-0675">Receptor</keyword>
<protein>
    <recommendedName>
        <fullName evidence="11">Gustatory receptor</fullName>
    </recommendedName>
</protein>
<feature type="transmembrane region" description="Helical" evidence="8">
    <location>
        <begin position="172"/>
        <end position="192"/>
    </location>
</feature>
<keyword evidence="5 8" id="KW-0472">Membrane</keyword>
<evidence type="ECO:0000256" key="6">
    <source>
        <dbReference type="ARBA" id="ARBA00023170"/>
    </source>
</evidence>
<keyword evidence="7" id="KW-0807">Transducer</keyword>
<keyword evidence="2" id="KW-1003">Cell membrane</keyword>
<sequence length="195" mass="22329">MVIALLMKIEEQLKMMYASSRNISECFTKSSTIVPISDICVMEMAFIKACEVKQSINKAFQAPILATAMQCFHSMVSEAYIIVHGAIENRTLNTHEVVNCSVWIMYQILKIYVLAYSGNLLKQKVFRIGQTLHNIPIQKKDMITFLEVQHFSTLMTYHATELTVYGYFPLDATLIFNMIASAAMYLVIMVQFEKR</sequence>
<accession>A0ABN8ART9</accession>
<dbReference type="InterPro" id="IPR013604">
    <property type="entry name" value="7TM_chemorcpt"/>
</dbReference>
<evidence type="ECO:0000256" key="3">
    <source>
        <dbReference type="ARBA" id="ARBA00022692"/>
    </source>
</evidence>
<evidence type="ECO:0000256" key="5">
    <source>
        <dbReference type="ARBA" id="ARBA00023136"/>
    </source>
</evidence>